<dbReference type="SUPFAM" id="SSF52141">
    <property type="entry name" value="Uracil-DNA glycosylase-like"/>
    <property type="match status" value="1"/>
</dbReference>
<dbReference type="GO" id="GO:0097510">
    <property type="term" value="P:base-excision repair, AP site formation via deaminated base removal"/>
    <property type="evidence" value="ECO:0007669"/>
    <property type="project" value="TreeGrafter"/>
</dbReference>
<dbReference type="SMART" id="SM00987">
    <property type="entry name" value="UreE_C"/>
    <property type="match status" value="1"/>
</dbReference>
<protein>
    <recommendedName>
        <fullName evidence="5 9">Uracil-DNA glycosylase</fullName>
        <shortName evidence="9">UDG</shortName>
        <ecNumber evidence="4 9">3.2.2.27</ecNumber>
    </recommendedName>
</protein>
<dbReference type="NCBIfam" id="NF003588">
    <property type="entry name" value="PRK05254.1-1"/>
    <property type="match status" value="1"/>
</dbReference>
<evidence type="ECO:0000313" key="13">
    <source>
        <dbReference type="EMBL" id="RED61995.1"/>
    </source>
</evidence>
<dbReference type="RefSeq" id="WP_116064018.1">
    <property type="nucleotide sequence ID" value="NZ_QRDZ01000028.1"/>
</dbReference>
<evidence type="ECO:0000256" key="2">
    <source>
        <dbReference type="ARBA" id="ARBA00002631"/>
    </source>
</evidence>
<dbReference type="NCBIfam" id="NF003591">
    <property type="entry name" value="PRK05254.1-4"/>
    <property type="match status" value="1"/>
</dbReference>
<evidence type="ECO:0000313" key="14">
    <source>
        <dbReference type="Proteomes" id="UP000256977"/>
    </source>
</evidence>
<proteinExistence type="inferred from homology"/>
<comment type="subcellular location">
    <subcellularLocation>
        <location evidence="9">Cytoplasm</location>
    </subcellularLocation>
</comment>
<keyword evidence="7 9" id="KW-0378">Hydrolase</keyword>
<evidence type="ECO:0000256" key="5">
    <source>
        <dbReference type="ARBA" id="ARBA00018429"/>
    </source>
</evidence>
<gene>
    <name evidence="9" type="primary">ung</name>
    <name evidence="13" type="ORF">DFP98_128104</name>
</gene>
<dbReference type="PANTHER" id="PTHR11264:SF0">
    <property type="entry name" value="URACIL-DNA GLYCOSYLASE"/>
    <property type="match status" value="1"/>
</dbReference>
<dbReference type="Gene3D" id="3.40.470.10">
    <property type="entry name" value="Uracil-DNA glycosylase-like domain"/>
    <property type="match status" value="1"/>
</dbReference>
<sequence length="225" mass="25587">MAVQFQNDWGELLTPEMELPYYQELRNRLAAEYREKVVYPNPYEIFQALHWTPYSEVKVVILGQDPYHGPGQAHGLSFSVQQGVRQPPSLQNIFKELKADLGCEIPNHGNLEHWAKQGVLLLNAVLTVRQGEANSHKSLGWERFTDRIVACLNEREKPMAFILWGRHAQQKASFIDTSRHCIIRSAHPSPLSAHAGFFGSRPFSQSNAFLREAGLGEIDWQIPSV</sequence>
<name>A0A3D9IJW1_9BACL</name>
<dbReference type="CDD" id="cd10027">
    <property type="entry name" value="UDG-F1-like"/>
    <property type="match status" value="1"/>
</dbReference>
<evidence type="ECO:0000256" key="9">
    <source>
        <dbReference type="HAMAP-Rule" id="MF_00148"/>
    </source>
</evidence>
<dbReference type="InterPro" id="IPR002043">
    <property type="entry name" value="UDG_fam1"/>
</dbReference>
<evidence type="ECO:0000259" key="12">
    <source>
        <dbReference type="SMART" id="SM00986"/>
    </source>
</evidence>
<comment type="function">
    <text evidence="2 9 11">Excises uracil residues from the DNA which can arise as a result of misincorporation of dUMP residues by DNA polymerase or due to deamination of cytosine.</text>
</comment>
<keyword evidence="14" id="KW-1185">Reference proteome</keyword>
<keyword evidence="9" id="KW-0963">Cytoplasm</keyword>
<evidence type="ECO:0000256" key="4">
    <source>
        <dbReference type="ARBA" id="ARBA00012030"/>
    </source>
</evidence>
<evidence type="ECO:0000256" key="10">
    <source>
        <dbReference type="PROSITE-ProRule" id="PRU10072"/>
    </source>
</evidence>
<evidence type="ECO:0000256" key="6">
    <source>
        <dbReference type="ARBA" id="ARBA00022763"/>
    </source>
</evidence>
<dbReference type="Proteomes" id="UP000256977">
    <property type="component" value="Unassembled WGS sequence"/>
</dbReference>
<evidence type="ECO:0000256" key="3">
    <source>
        <dbReference type="ARBA" id="ARBA00008184"/>
    </source>
</evidence>
<evidence type="ECO:0000256" key="8">
    <source>
        <dbReference type="ARBA" id="ARBA00023204"/>
    </source>
</evidence>
<dbReference type="EC" id="3.2.2.27" evidence="4 9"/>
<dbReference type="GO" id="GO:0005737">
    <property type="term" value="C:cytoplasm"/>
    <property type="evidence" value="ECO:0007669"/>
    <property type="project" value="UniProtKB-SubCell"/>
</dbReference>
<dbReference type="PANTHER" id="PTHR11264">
    <property type="entry name" value="URACIL-DNA GLYCOSYLASE"/>
    <property type="match status" value="1"/>
</dbReference>
<dbReference type="Pfam" id="PF03167">
    <property type="entry name" value="UDG"/>
    <property type="match status" value="1"/>
</dbReference>
<dbReference type="OrthoDB" id="9804372at2"/>
<dbReference type="NCBIfam" id="NF003592">
    <property type="entry name" value="PRK05254.1-5"/>
    <property type="match status" value="1"/>
</dbReference>
<comment type="catalytic activity">
    <reaction evidence="1 9 11">
        <text>Hydrolyzes single-stranded DNA or mismatched double-stranded DNA and polynucleotides, releasing free uracil.</text>
        <dbReference type="EC" id="3.2.2.27"/>
    </reaction>
</comment>
<keyword evidence="6 9" id="KW-0227">DNA damage</keyword>
<dbReference type="InterPro" id="IPR036895">
    <property type="entry name" value="Uracil-DNA_glycosylase-like_sf"/>
</dbReference>
<dbReference type="PROSITE" id="PS00130">
    <property type="entry name" value="U_DNA_GLYCOSYLASE"/>
    <property type="match status" value="1"/>
</dbReference>
<dbReference type="NCBIfam" id="TIGR00628">
    <property type="entry name" value="ung"/>
    <property type="match status" value="1"/>
</dbReference>
<dbReference type="GO" id="GO:0004844">
    <property type="term" value="F:uracil DNA N-glycosylase activity"/>
    <property type="evidence" value="ECO:0007669"/>
    <property type="project" value="UniProtKB-UniRule"/>
</dbReference>
<dbReference type="HAMAP" id="MF_00148">
    <property type="entry name" value="UDG"/>
    <property type="match status" value="1"/>
</dbReference>
<evidence type="ECO:0000256" key="11">
    <source>
        <dbReference type="RuleBase" id="RU003780"/>
    </source>
</evidence>
<organism evidence="13 14">
    <name type="scientific">Cohnella phaseoli</name>
    <dbReference type="NCBI Taxonomy" id="456490"/>
    <lineage>
        <taxon>Bacteria</taxon>
        <taxon>Bacillati</taxon>
        <taxon>Bacillota</taxon>
        <taxon>Bacilli</taxon>
        <taxon>Bacillales</taxon>
        <taxon>Paenibacillaceae</taxon>
        <taxon>Cohnella</taxon>
    </lineage>
</organism>
<evidence type="ECO:0000256" key="1">
    <source>
        <dbReference type="ARBA" id="ARBA00001400"/>
    </source>
</evidence>
<feature type="active site" description="Proton acceptor" evidence="9 10">
    <location>
        <position position="65"/>
    </location>
</feature>
<dbReference type="InterPro" id="IPR005122">
    <property type="entry name" value="Uracil-DNA_glycosylase-like"/>
</dbReference>
<comment type="caution">
    <text evidence="13">The sequence shown here is derived from an EMBL/GenBank/DDBJ whole genome shotgun (WGS) entry which is preliminary data.</text>
</comment>
<keyword evidence="8 9" id="KW-0234">DNA repair</keyword>
<dbReference type="SMART" id="SM00986">
    <property type="entry name" value="UDG"/>
    <property type="match status" value="1"/>
</dbReference>
<feature type="domain" description="Uracil-DNA glycosylase-like" evidence="12">
    <location>
        <begin position="50"/>
        <end position="210"/>
    </location>
</feature>
<dbReference type="FunFam" id="3.40.470.10:FF:000001">
    <property type="entry name" value="Uracil-DNA glycosylase"/>
    <property type="match status" value="1"/>
</dbReference>
<dbReference type="NCBIfam" id="NF003589">
    <property type="entry name" value="PRK05254.1-2"/>
    <property type="match status" value="1"/>
</dbReference>
<dbReference type="InterPro" id="IPR018085">
    <property type="entry name" value="Ura-DNA_Glyclase_AS"/>
</dbReference>
<reference evidence="13 14" key="1">
    <citation type="submission" date="2018-07" db="EMBL/GenBank/DDBJ databases">
        <title>Genomic Encyclopedia of Type Strains, Phase III (KMG-III): the genomes of soil and plant-associated and newly described type strains.</title>
        <authorList>
            <person name="Whitman W."/>
        </authorList>
    </citation>
    <scope>NUCLEOTIDE SEQUENCE [LARGE SCALE GENOMIC DNA]</scope>
    <source>
        <strain evidence="13 14">CECT 7287</strain>
    </source>
</reference>
<accession>A0A3D9IJW1</accession>
<evidence type="ECO:0000256" key="7">
    <source>
        <dbReference type="ARBA" id="ARBA00022801"/>
    </source>
</evidence>
<comment type="similarity">
    <text evidence="3 9 11">Belongs to the uracil-DNA glycosylase (UDG) superfamily. UNG family.</text>
</comment>
<dbReference type="AlphaFoldDB" id="A0A3D9IJW1"/>
<dbReference type="EMBL" id="QRDZ01000028">
    <property type="protein sequence ID" value="RED61995.1"/>
    <property type="molecule type" value="Genomic_DNA"/>
</dbReference>